<name>A0A7S1G845_9STRA</name>
<evidence type="ECO:0000256" key="1">
    <source>
        <dbReference type="ARBA" id="ARBA00022857"/>
    </source>
</evidence>
<proteinExistence type="predicted"/>
<dbReference type="GO" id="GO:0003730">
    <property type="term" value="F:mRNA 3'-UTR binding"/>
    <property type="evidence" value="ECO:0007669"/>
    <property type="project" value="TreeGrafter"/>
</dbReference>
<dbReference type="Gene3D" id="3.40.50.720">
    <property type="entry name" value="NAD(P)-binding Rossmann-like Domain"/>
    <property type="match status" value="1"/>
</dbReference>
<dbReference type="InterPro" id="IPR020843">
    <property type="entry name" value="ER"/>
</dbReference>
<dbReference type="EMBL" id="HBFS01009281">
    <property type="protein sequence ID" value="CAD8913145.1"/>
    <property type="molecule type" value="Transcribed_RNA"/>
</dbReference>
<dbReference type="InterPro" id="IPR013149">
    <property type="entry name" value="ADH-like_C"/>
</dbReference>
<dbReference type="PANTHER" id="PTHR44154">
    <property type="entry name" value="QUINONE OXIDOREDUCTASE"/>
    <property type="match status" value="1"/>
</dbReference>
<feature type="domain" description="Enoyl reductase (ER)" evidence="2">
    <location>
        <begin position="26"/>
        <end position="339"/>
    </location>
</feature>
<sequence>MAAAGGAGGGGALDGTYKAIRVNEFGGPEVLVVEDLPLADLAPGPDEVVVSLKATGVNPVDTYIRAGVYANAPTPPYTPGSDGAGVVLAIGAGVTRCAPGDRVYVSGSISGTYAEATKAVQSAVHLLPPSVDFRQGAAIGVPYRTAYRALFQVAEAKPGEWVLINGASGAVGLASVQFGVARGLRIIGTAGTEAGMEVVRSFGADLAVSHKDFAALQTAVAEATGGAGVSVIVEMLANVNLGNDLKLLAERGRVAIVGSRGDVEITPRDLMAREASVRGVMLAKCRPHEKTEIDSAIYAGLRNGSLKPIVGDVFPMSEAADAHIDVISKSSGSFGKVVIAADCLKRESHRPT</sequence>
<dbReference type="AlphaFoldDB" id="A0A7S1G845"/>
<evidence type="ECO:0000313" key="3">
    <source>
        <dbReference type="EMBL" id="CAD8913145.1"/>
    </source>
</evidence>
<dbReference type="PANTHER" id="PTHR44154:SF1">
    <property type="entry name" value="QUINONE OXIDOREDUCTASE"/>
    <property type="match status" value="1"/>
</dbReference>
<dbReference type="Gene3D" id="3.90.180.10">
    <property type="entry name" value="Medium-chain alcohol dehydrogenases, catalytic domain"/>
    <property type="match status" value="1"/>
</dbReference>
<dbReference type="SUPFAM" id="SSF50129">
    <property type="entry name" value="GroES-like"/>
    <property type="match status" value="1"/>
</dbReference>
<dbReference type="GO" id="GO:0070402">
    <property type="term" value="F:NADPH binding"/>
    <property type="evidence" value="ECO:0007669"/>
    <property type="project" value="TreeGrafter"/>
</dbReference>
<dbReference type="Pfam" id="PF08240">
    <property type="entry name" value="ADH_N"/>
    <property type="match status" value="1"/>
</dbReference>
<keyword evidence="1" id="KW-0521">NADP</keyword>
<dbReference type="GO" id="GO:0005829">
    <property type="term" value="C:cytosol"/>
    <property type="evidence" value="ECO:0007669"/>
    <property type="project" value="TreeGrafter"/>
</dbReference>
<dbReference type="Pfam" id="PF00107">
    <property type="entry name" value="ADH_zinc_N"/>
    <property type="match status" value="1"/>
</dbReference>
<reference evidence="3" key="1">
    <citation type="submission" date="2021-01" db="EMBL/GenBank/DDBJ databases">
        <authorList>
            <person name="Corre E."/>
            <person name="Pelletier E."/>
            <person name="Niang G."/>
            <person name="Scheremetjew M."/>
            <person name="Finn R."/>
            <person name="Kale V."/>
            <person name="Holt S."/>
            <person name="Cochrane G."/>
            <person name="Meng A."/>
            <person name="Brown T."/>
            <person name="Cohen L."/>
        </authorList>
    </citation>
    <scope>NUCLEOTIDE SEQUENCE</scope>
    <source>
        <strain evidence="3">Ms1</strain>
    </source>
</reference>
<dbReference type="GO" id="GO:0003960">
    <property type="term" value="F:quinone reductase (NADPH) activity"/>
    <property type="evidence" value="ECO:0007669"/>
    <property type="project" value="TreeGrafter"/>
</dbReference>
<organism evidence="3">
    <name type="scientific">Bicosoecida sp. CB-2014</name>
    <dbReference type="NCBI Taxonomy" id="1486930"/>
    <lineage>
        <taxon>Eukaryota</taxon>
        <taxon>Sar</taxon>
        <taxon>Stramenopiles</taxon>
        <taxon>Bigyra</taxon>
        <taxon>Opalozoa</taxon>
        <taxon>Bicosoecida</taxon>
    </lineage>
</organism>
<dbReference type="InterPro" id="IPR013154">
    <property type="entry name" value="ADH-like_N"/>
</dbReference>
<dbReference type="InterPro" id="IPR011032">
    <property type="entry name" value="GroES-like_sf"/>
</dbReference>
<dbReference type="SUPFAM" id="SSF51735">
    <property type="entry name" value="NAD(P)-binding Rossmann-fold domains"/>
    <property type="match status" value="1"/>
</dbReference>
<dbReference type="InterPro" id="IPR036291">
    <property type="entry name" value="NAD(P)-bd_dom_sf"/>
</dbReference>
<gene>
    <name evidence="3" type="ORF">BSP0115_LOCUS6397</name>
</gene>
<protein>
    <recommendedName>
        <fullName evidence="2">Enoyl reductase (ER) domain-containing protein</fullName>
    </recommendedName>
</protein>
<dbReference type="CDD" id="cd08253">
    <property type="entry name" value="zeta_crystallin"/>
    <property type="match status" value="1"/>
</dbReference>
<evidence type="ECO:0000259" key="2">
    <source>
        <dbReference type="SMART" id="SM00829"/>
    </source>
</evidence>
<dbReference type="FunFam" id="3.40.50.720:FF:000244">
    <property type="entry name" value="quinone oxidoreductase"/>
    <property type="match status" value="1"/>
</dbReference>
<dbReference type="SMART" id="SM00829">
    <property type="entry name" value="PKS_ER"/>
    <property type="match status" value="1"/>
</dbReference>
<accession>A0A7S1G845</accession>
<dbReference type="InterPro" id="IPR051603">
    <property type="entry name" value="Zinc-ADH_QOR/CCCR"/>
</dbReference>